<dbReference type="CDD" id="cd02966">
    <property type="entry name" value="TlpA_like_family"/>
    <property type="match status" value="1"/>
</dbReference>
<dbReference type="PANTHER" id="PTHR42852">
    <property type="entry name" value="THIOL:DISULFIDE INTERCHANGE PROTEIN DSBE"/>
    <property type="match status" value="1"/>
</dbReference>
<dbReference type="STRING" id="714943.Mucpa_0094"/>
<dbReference type="AlphaFoldDB" id="H1YDV7"/>
<dbReference type="PROSITE" id="PS51352">
    <property type="entry name" value="THIOREDOXIN_2"/>
    <property type="match status" value="1"/>
</dbReference>
<sequence length="451" mass="51587">MKTVLILLFCSLATGAIKAQNIPSLKPNGKTYPAAGLKIGDQCPDFQIGNIKNYKSAAARLSDFKGRLVILDFWATWCGPCLKALPKLDSLQKRYPGKIQVLAVTNESNAVVNRFFSNTPDRELRKLTLPIVFNDVLLNGLFKHKTIPHEVWIDGNGTVRFFTDADDVDIKNIDAFLNRQQVTMQVKSELQYNKLKPLLMGGADSALIDLQFSSVITSYIKGLPSPRGYTKTGNLHKIYNNNALIQNLYKMAFGGFNPYFFAYNRSRLEVKDSTSLYYYWTGRKMDKALKDSLLKKSAFCYELTVPQSIPEDRMFEIMQFDLNKFFGAKFGIEGGMEKRKVKCLVAKRIGPEDRLRSKGDTTFIDADAFRFRIRNKSIDLFFKNLAGLYLQDIPTPIVNETGYNDNVDMDINAHLNNLEEVREQMRKYGMDFFEEEREIDMIIIRDKAVKY</sequence>
<feature type="chain" id="PRO_5005682735" evidence="1">
    <location>
        <begin position="20"/>
        <end position="451"/>
    </location>
</feature>
<keyword evidence="1" id="KW-0732">Signal</keyword>
<dbReference type="InterPro" id="IPR050553">
    <property type="entry name" value="Thioredoxin_ResA/DsbE_sf"/>
</dbReference>
<dbReference type="eggNOG" id="COG0526">
    <property type="taxonomic scope" value="Bacteria"/>
</dbReference>
<dbReference type="HOGENOM" id="CLU_033806_0_0_10"/>
<dbReference type="InterPro" id="IPR000866">
    <property type="entry name" value="AhpC/TSA"/>
</dbReference>
<dbReference type="Pfam" id="PF00578">
    <property type="entry name" value="AhpC-TSA"/>
    <property type="match status" value="1"/>
</dbReference>
<dbReference type="InterPro" id="IPR036249">
    <property type="entry name" value="Thioredoxin-like_sf"/>
</dbReference>
<dbReference type="Gene3D" id="3.40.30.10">
    <property type="entry name" value="Glutaredoxin"/>
    <property type="match status" value="1"/>
</dbReference>
<protein>
    <submittedName>
        <fullName evidence="3">Redoxin domain protein</fullName>
    </submittedName>
</protein>
<accession>H1YDV7</accession>
<evidence type="ECO:0000259" key="2">
    <source>
        <dbReference type="PROSITE" id="PS51352"/>
    </source>
</evidence>
<reference evidence="3" key="1">
    <citation type="submission" date="2011-09" db="EMBL/GenBank/DDBJ databases">
        <title>The permanent draft genome of Mucilaginibacter paludis DSM 18603.</title>
        <authorList>
            <consortium name="US DOE Joint Genome Institute (JGI-PGF)"/>
            <person name="Lucas S."/>
            <person name="Han J."/>
            <person name="Lapidus A."/>
            <person name="Bruce D."/>
            <person name="Goodwin L."/>
            <person name="Pitluck S."/>
            <person name="Peters L."/>
            <person name="Kyrpides N."/>
            <person name="Mavromatis K."/>
            <person name="Ivanova N."/>
            <person name="Mikhailova N."/>
            <person name="Held B."/>
            <person name="Detter J.C."/>
            <person name="Tapia R."/>
            <person name="Han C."/>
            <person name="Land M."/>
            <person name="Hauser L."/>
            <person name="Markowitz V."/>
            <person name="Cheng J.-F."/>
            <person name="Hugenholtz P."/>
            <person name="Woyke T."/>
            <person name="Wu D."/>
            <person name="Tindall B."/>
            <person name="Brambilla E."/>
            <person name="Klenk H.-P."/>
            <person name="Eisen J.A."/>
        </authorList>
    </citation>
    <scope>NUCLEOTIDE SEQUENCE [LARGE SCALE GENOMIC DNA]</scope>
    <source>
        <strain evidence="3">DSM 18603</strain>
    </source>
</reference>
<feature type="signal peptide" evidence="1">
    <location>
        <begin position="1"/>
        <end position="19"/>
    </location>
</feature>
<gene>
    <name evidence="3" type="ORF">Mucpa_0094</name>
</gene>
<evidence type="ECO:0000313" key="3">
    <source>
        <dbReference type="EMBL" id="EHQ24297.1"/>
    </source>
</evidence>
<name>H1YDV7_9SPHI</name>
<dbReference type="SUPFAM" id="SSF52833">
    <property type="entry name" value="Thioredoxin-like"/>
    <property type="match status" value="1"/>
</dbReference>
<proteinExistence type="predicted"/>
<evidence type="ECO:0000256" key="1">
    <source>
        <dbReference type="SAM" id="SignalP"/>
    </source>
</evidence>
<dbReference type="OrthoDB" id="1118217at2"/>
<dbReference type="InterPro" id="IPR013766">
    <property type="entry name" value="Thioredoxin_domain"/>
</dbReference>
<keyword evidence="4" id="KW-1185">Reference proteome</keyword>
<dbReference type="Proteomes" id="UP000002774">
    <property type="component" value="Chromosome"/>
</dbReference>
<dbReference type="PANTHER" id="PTHR42852:SF13">
    <property type="entry name" value="PROTEIN DIPZ"/>
    <property type="match status" value="1"/>
</dbReference>
<dbReference type="EMBL" id="CM001403">
    <property type="protein sequence ID" value="EHQ24297.1"/>
    <property type="molecule type" value="Genomic_DNA"/>
</dbReference>
<organism evidence="3 4">
    <name type="scientific">Mucilaginibacter paludis DSM 18603</name>
    <dbReference type="NCBI Taxonomy" id="714943"/>
    <lineage>
        <taxon>Bacteria</taxon>
        <taxon>Pseudomonadati</taxon>
        <taxon>Bacteroidota</taxon>
        <taxon>Sphingobacteriia</taxon>
        <taxon>Sphingobacteriales</taxon>
        <taxon>Sphingobacteriaceae</taxon>
        <taxon>Mucilaginibacter</taxon>
    </lineage>
</organism>
<dbReference type="RefSeq" id="WP_008503834.1">
    <property type="nucleotide sequence ID" value="NZ_CM001403.1"/>
</dbReference>
<feature type="domain" description="Thioredoxin" evidence="2">
    <location>
        <begin position="37"/>
        <end position="187"/>
    </location>
</feature>
<dbReference type="GO" id="GO:0016491">
    <property type="term" value="F:oxidoreductase activity"/>
    <property type="evidence" value="ECO:0007669"/>
    <property type="project" value="InterPro"/>
</dbReference>
<evidence type="ECO:0000313" key="4">
    <source>
        <dbReference type="Proteomes" id="UP000002774"/>
    </source>
</evidence>
<dbReference type="GO" id="GO:0016209">
    <property type="term" value="F:antioxidant activity"/>
    <property type="evidence" value="ECO:0007669"/>
    <property type="project" value="InterPro"/>
</dbReference>